<feature type="domain" description="Ice-binding protein C-terminal" evidence="2">
    <location>
        <begin position="160"/>
        <end position="184"/>
    </location>
</feature>
<sequence length="187" mass="18936">MKLQPLIAATALALACIGTHAATVTLTAAGPAKAGEGVDLLISVLDPFGGLAADEELLSFGFRLSYDTSRLSFASFTPTAGWDDDSPWLGAGQFGGSSFPGMANQGQGSLLLGTLHFDALQAGATQVGLITEAANLNHGLGYLWSGTQPLDASLRLEVSAVPEPASALLAALGLGLVGVTTRRRVGG</sequence>
<gene>
    <name evidence="3" type="ORF">CS062_19215</name>
</gene>
<name>A0A2G9C551_9BURK</name>
<keyword evidence="1" id="KW-0732">Signal</keyword>
<dbReference type="Pfam" id="PF07589">
    <property type="entry name" value="PEP-CTERM"/>
    <property type="match status" value="1"/>
</dbReference>
<dbReference type="InterPro" id="IPR013424">
    <property type="entry name" value="Ice-binding_C"/>
</dbReference>
<organism evidence="3 4">
    <name type="scientific">Roseateles chitinivorans</name>
    <dbReference type="NCBI Taxonomy" id="2917965"/>
    <lineage>
        <taxon>Bacteria</taxon>
        <taxon>Pseudomonadati</taxon>
        <taxon>Pseudomonadota</taxon>
        <taxon>Betaproteobacteria</taxon>
        <taxon>Burkholderiales</taxon>
        <taxon>Sphaerotilaceae</taxon>
        <taxon>Roseateles</taxon>
    </lineage>
</organism>
<comment type="caution">
    <text evidence="3">The sequence shown here is derived from an EMBL/GenBank/DDBJ whole genome shotgun (WGS) entry which is preliminary data.</text>
</comment>
<feature type="chain" id="PRO_5013970424" evidence="1">
    <location>
        <begin position="22"/>
        <end position="187"/>
    </location>
</feature>
<keyword evidence="4" id="KW-1185">Reference proteome</keyword>
<evidence type="ECO:0000259" key="2">
    <source>
        <dbReference type="Pfam" id="PF07589"/>
    </source>
</evidence>
<proteinExistence type="predicted"/>
<evidence type="ECO:0000256" key="1">
    <source>
        <dbReference type="SAM" id="SignalP"/>
    </source>
</evidence>
<feature type="signal peptide" evidence="1">
    <location>
        <begin position="1"/>
        <end position="21"/>
    </location>
</feature>
<dbReference type="AlphaFoldDB" id="A0A2G9C551"/>
<protein>
    <submittedName>
        <fullName evidence="3">PEP-CTERM sorting domain-containing protein</fullName>
    </submittedName>
</protein>
<dbReference type="PROSITE" id="PS51257">
    <property type="entry name" value="PROKAR_LIPOPROTEIN"/>
    <property type="match status" value="1"/>
</dbReference>
<evidence type="ECO:0000313" key="3">
    <source>
        <dbReference type="EMBL" id="PIM51570.1"/>
    </source>
</evidence>
<dbReference type="EMBL" id="PEOG01000060">
    <property type="protein sequence ID" value="PIM51570.1"/>
    <property type="molecule type" value="Genomic_DNA"/>
</dbReference>
<evidence type="ECO:0000313" key="4">
    <source>
        <dbReference type="Proteomes" id="UP000231501"/>
    </source>
</evidence>
<dbReference type="RefSeq" id="WP_099863186.1">
    <property type="nucleotide sequence ID" value="NZ_PEOG01000060.1"/>
</dbReference>
<dbReference type="Proteomes" id="UP000231501">
    <property type="component" value="Unassembled WGS sequence"/>
</dbReference>
<reference evidence="3 4" key="1">
    <citation type="submission" date="2017-11" db="EMBL/GenBank/DDBJ databases">
        <title>Draft genome sequence of Mitsuaria sp. HWN-4.</title>
        <authorList>
            <person name="Gundlapally S.R."/>
        </authorList>
    </citation>
    <scope>NUCLEOTIDE SEQUENCE [LARGE SCALE GENOMIC DNA]</scope>
    <source>
        <strain evidence="3 4">HWN-4</strain>
    </source>
</reference>
<dbReference type="OrthoDB" id="9153768at2"/>
<accession>A0A2G9C551</accession>
<dbReference type="CDD" id="cd08547">
    <property type="entry name" value="Type_II_cohesin"/>
    <property type="match status" value="1"/>
</dbReference>